<dbReference type="Proteomes" id="UP000001351">
    <property type="component" value="Chromosome"/>
</dbReference>
<dbReference type="STRING" id="378806.STAUR_5326"/>
<proteinExistence type="predicted"/>
<reference evidence="2 3" key="1">
    <citation type="journal article" date="2011" name="Mol. Biol. Evol.">
        <title>Comparative genomic analysis of fruiting body formation in Myxococcales.</title>
        <authorList>
            <person name="Huntley S."/>
            <person name="Hamann N."/>
            <person name="Wegener-Feldbrugge S."/>
            <person name="Treuner-Lange A."/>
            <person name="Kube M."/>
            <person name="Reinhardt R."/>
            <person name="Klages S."/>
            <person name="Muller R."/>
            <person name="Ronning C.M."/>
            <person name="Nierman W.C."/>
            <person name="Sogaard-Andersen L."/>
        </authorList>
    </citation>
    <scope>NUCLEOTIDE SEQUENCE [LARGE SCALE GENOMIC DNA]</scope>
    <source>
        <strain evidence="2 3">DW4/3-1</strain>
    </source>
</reference>
<gene>
    <name evidence="2" type="ordered locus">STAUR_5326</name>
</gene>
<accession>E3FMY2</accession>
<feature type="region of interest" description="Disordered" evidence="1">
    <location>
        <begin position="100"/>
        <end position="141"/>
    </location>
</feature>
<feature type="compositionally biased region" description="Basic and acidic residues" evidence="1">
    <location>
        <begin position="37"/>
        <end position="47"/>
    </location>
</feature>
<name>E3FMY2_STIAD</name>
<feature type="region of interest" description="Disordered" evidence="1">
    <location>
        <begin position="29"/>
        <end position="83"/>
    </location>
</feature>
<sequence>MPVPNTSPYDDLSKEHLDAMRVRAEDLASYGLWMEDPSSRDDTDAGNRRAGLMRSPSSGGISVSGRDSRSRSSNGAHGATFSGFSAPLSFREMCCAHVSTRTPSSVHPGPGALDSARNKGGTGEEAQRFTTNTWRGPRVSK</sequence>
<dbReference type="AlphaFoldDB" id="E3FMY2"/>
<evidence type="ECO:0000313" key="2">
    <source>
        <dbReference type="EMBL" id="ADO73097.1"/>
    </source>
</evidence>
<dbReference type="HOGENOM" id="CLU_1824155_0_0_7"/>
<evidence type="ECO:0000256" key="1">
    <source>
        <dbReference type="SAM" id="MobiDB-lite"/>
    </source>
</evidence>
<protein>
    <submittedName>
        <fullName evidence="2">Uncharacterized protein</fullName>
    </submittedName>
</protein>
<evidence type="ECO:0000313" key="3">
    <source>
        <dbReference type="Proteomes" id="UP000001351"/>
    </source>
</evidence>
<organism evidence="2 3">
    <name type="scientific">Stigmatella aurantiaca (strain DW4/3-1)</name>
    <dbReference type="NCBI Taxonomy" id="378806"/>
    <lineage>
        <taxon>Bacteria</taxon>
        <taxon>Pseudomonadati</taxon>
        <taxon>Myxococcota</taxon>
        <taxon>Myxococcia</taxon>
        <taxon>Myxococcales</taxon>
        <taxon>Cystobacterineae</taxon>
        <taxon>Archangiaceae</taxon>
        <taxon>Stigmatella</taxon>
    </lineage>
</organism>
<dbReference type="KEGG" id="sur:STAUR_5326"/>
<keyword evidence="3" id="KW-1185">Reference proteome</keyword>
<dbReference type="EMBL" id="CP002271">
    <property type="protein sequence ID" value="ADO73097.1"/>
    <property type="molecule type" value="Genomic_DNA"/>
</dbReference>